<evidence type="ECO:0000256" key="3">
    <source>
        <dbReference type="ARBA" id="ARBA00022840"/>
    </source>
</evidence>
<keyword evidence="3 5" id="KW-0067">ATP-binding</keyword>
<reference evidence="5 6" key="1">
    <citation type="submission" date="2021-01" db="EMBL/GenBank/DDBJ databases">
        <title>Genomics of switchgrass bacterial isolates.</title>
        <authorList>
            <person name="Shade A."/>
        </authorList>
    </citation>
    <scope>NUCLEOTIDE SEQUENCE [LARGE SCALE GENOMIC DNA]</scope>
    <source>
        <strain evidence="5 6">PvP111</strain>
    </source>
</reference>
<dbReference type="Proteomes" id="UP000703038">
    <property type="component" value="Unassembled WGS sequence"/>
</dbReference>
<name>A0ABS2KTV5_9NOCA</name>
<evidence type="ECO:0000256" key="2">
    <source>
        <dbReference type="ARBA" id="ARBA00022741"/>
    </source>
</evidence>
<feature type="domain" description="AAA+ ATPase" evidence="4">
    <location>
        <begin position="256"/>
        <end position="382"/>
    </location>
</feature>
<dbReference type="Gene3D" id="1.10.8.60">
    <property type="match status" value="1"/>
</dbReference>
<evidence type="ECO:0000259" key="4">
    <source>
        <dbReference type="SMART" id="SM00382"/>
    </source>
</evidence>
<dbReference type="SUPFAM" id="SSF52540">
    <property type="entry name" value="P-loop containing nucleoside triphosphate hydrolases"/>
    <property type="match status" value="1"/>
</dbReference>
<proteinExistence type="inferred from homology"/>
<dbReference type="InterPro" id="IPR027417">
    <property type="entry name" value="P-loop_NTPase"/>
</dbReference>
<organism evidence="5 6">
    <name type="scientific">Rhodococcoides corynebacterioides</name>
    <dbReference type="NCBI Taxonomy" id="53972"/>
    <lineage>
        <taxon>Bacteria</taxon>
        <taxon>Bacillati</taxon>
        <taxon>Actinomycetota</taxon>
        <taxon>Actinomycetes</taxon>
        <taxon>Mycobacteriales</taxon>
        <taxon>Nocardiaceae</taxon>
        <taxon>Rhodococcoides</taxon>
    </lineage>
</organism>
<dbReference type="RefSeq" id="WP_204868324.1">
    <property type="nucleotide sequence ID" value="NZ_JAFBBK010000001.1"/>
</dbReference>
<dbReference type="CDD" id="cd19481">
    <property type="entry name" value="RecA-like_protease"/>
    <property type="match status" value="1"/>
</dbReference>
<protein>
    <submittedName>
        <fullName evidence="5">Energy-coupling factor transporter ATP-binding protein EcfA2</fullName>
    </submittedName>
</protein>
<dbReference type="PANTHER" id="PTHR23073">
    <property type="entry name" value="26S PROTEASOME REGULATORY SUBUNIT"/>
    <property type="match status" value="1"/>
</dbReference>
<comment type="similarity">
    <text evidence="1">Belongs to the AAA ATPase family.</text>
</comment>
<evidence type="ECO:0000313" key="6">
    <source>
        <dbReference type="Proteomes" id="UP000703038"/>
    </source>
</evidence>
<dbReference type="Gene3D" id="3.40.50.300">
    <property type="entry name" value="P-loop containing nucleotide triphosphate hydrolases"/>
    <property type="match status" value="1"/>
</dbReference>
<gene>
    <name evidence="5" type="ORF">JOE42_002035</name>
</gene>
<dbReference type="InterPro" id="IPR003959">
    <property type="entry name" value="ATPase_AAA_core"/>
</dbReference>
<dbReference type="InterPro" id="IPR003593">
    <property type="entry name" value="AAA+_ATPase"/>
</dbReference>
<evidence type="ECO:0000256" key="1">
    <source>
        <dbReference type="ARBA" id="ARBA00006914"/>
    </source>
</evidence>
<dbReference type="InterPro" id="IPR050221">
    <property type="entry name" value="26S_Proteasome_ATPase"/>
</dbReference>
<dbReference type="EMBL" id="JAFBBK010000001">
    <property type="protein sequence ID" value="MBM7415302.1"/>
    <property type="molecule type" value="Genomic_DNA"/>
</dbReference>
<dbReference type="Pfam" id="PF00004">
    <property type="entry name" value="AAA"/>
    <property type="match status" value="1"/>
</dbReference>
<comment type="caution">
    <text evidence="5">The sequence shown here is derived from an EMBL/GenBank/DDBJ whole genome shotgun (WGS) entry which is preliminary data.</text>
</comment>
<sequence length="477" mass="50774">MTLTHPPDSLDIVSGALSHLSHRARALDTGPLEEPALHIFSHLAVPPDAVISHRRSLPAYQAATLVLAVEAYADDRPEESTSSAAQRWSSVRGHERFHDDLVAMLSSCRRGGSCRGAPVEYRSVDTGPESTMSVPAFGLLDTCSPGGIPVAVAIHIPDPAHQGPLQIEVICRDRDAGASTLDSIVSLMDEHDVMRGQVLTLGSSGGRGNGLVRFMTRPTVAGEDLILPDGTLEAMTRHLVTVGSSAARLREAGQHVGRGILLYGPPGTGKTHTVRHLLGLVPDSTVIVLTGSAMRHIAEATTLARRLSPSVVVVEDVDLIAREREETGVNSLLFALLDAMDGMDGDADVTFVLTTNRPDSIERAVRDRPGRIDLAVEIPLPDARGRARLAERYLSAVDVAADLTPLVEATEGGTASYVRELVRRIVVAAIERDDHDVDGRRTMITDSDIAAVLAASVDERQRLTRSLLGGSSVTPGG</sequence>
<dbReference type="GO" id="GO:0005524">
    <property type="term" value="F:ATP binding"/>
    <property type="evidence" value="ECO:0007669"/>
    <property type="project" value="UniProtKB-KW"/>
</dbReference>
<dbReference type="SMART" id="SM00382">
    <property type="entry name" value="AAA"/>
    <property type="match status" value="1"/>
</dbReference>
<evidence type="ECO:0000313" key="5">
    <source>
        <dbReference type="EMBL" id="MBM7415302.1"/>
    </source>
</evidence>
<accession>A0ABS2KTV5</accession>
<keyword evidence="2" id="KW-0547">Nucleotide-binding</keyword>
<keyword evidence="6" id="KW-1185">Reference proteome</keyword>